<keyword evidence="1" id="KW-0602">Photosynthesis</keyword>
<dbReference type="SUPFAM" id="SSF50939">
    <property type="entry name" value="Sialidases"/>
    <property type="match status" value="1"/>
</dbReference>
<protein>
    <submittedName>
        <fullName evidence="4">YCF48-related protein</fullName>
    </submittedName>
</protein>
<dbReference type="InterPro" id="IPR028203">
    <property type="entry name" value="PSII_CF48-like_dom"/>
</dbReference>
<dbReference type="PANTHER" id="PTHR47199">
    <property type="entry name" value="PHOTOSYSTEM II STABILITY/ASSEMBLY FACTOR HCF136, CHLOROPLASTIC"/>
    <property type="match status" value="1"/>
</dbReference>
<dbReference type="RefSeq" id="WP_263711352.1">
    <property type="nucleotide sequence ID" value="NZ_JAOWKX010000002.1"/>
</dbReference>
<evidence type="ECO:0000313" key="5">
    <source>
        <dbReference type="Proteomes" id="UP001652504"/>
    </source>
</evidence>
<dbReference type="EMBL" id="JAOWKX010000002">
    <property type="protein sequence ID" value="MCV2884146.1"/>
    <property type="molecule type" value="Genomic_DNA"/>
</dbReference>
<evidence type="ECO:0000256" key="2">
    <source>
        <dbReference type="ARBA" id="ARBA00023276"/>
    </source>
</evidence>
<proteinExistence type="predicted"/>
<evidence type="ECO:0000313" key="4">
    <source>
        <dbReference type="EMBL" id="MCV2884146.1"/>
    </source>
</evidence>
<dbReference type="Gene3D" id="2.130.10.10">
    <property type="entry name" value="YVTN repeat-like/Quinoprotein amine dehydrogenase"/>
    <property type="match status" value="1"/>
</dbReference>
<name>A0ABT3A722_9ALTE</name>
<keyword evidence="5" id="KW-1185">Reference proteome</keyword>
<evidence type="ECO:0000259" key="3">
    <source>
        <dbReference type="Pfam" id="PF14870"/>
    </source>
</evidence>
<comment type="caution">
    <text evidence="4">The sequence shown here is derived from an EMBL/GenBank/DDBJ whole genome shotgun (WGS) entry which is preliminary data.</text>
</comment>
<dbReference type="InterPro" id="IPR036278">
    <property type="entry name" value="Sialidase_sf"/>
</dbReference>
<dbReference type="Pfam" id="PF14870">
    <property type="entry name" value="PSII_BNR"/>
    <property type="match status" value="1"/>
</dbReference>
<keyword evidence="2" id="KW-0604">Photosystem II</keyword>
<dbReference type="Proteomes" id="UP001652504">
    <property type="component" value="Unassembled WGS sequence"/>
</dbReference>
<sequence>MQQGILLLGFLVSFSTISSEKAYQAPLVTESLLLDIEASEQFVYAVGERGHILRSKNGKDWTQMAVPSQATLTSLTTVNGKAWAVGHDATILHMPSESSGDWEVQMVAPEMQRPLMDIMFFNDNSGIAIGAYGSYFVTDNGGQTWSKKMHPEFLHPDDQAYLEEIKEEDEAFYQQELASILPHLNRITRIGDAIYIAGEAGLLAFSDDNGEKWQRMESNYMGSFFDIEKTADGKLLAAGLRGNAFTYSQQDEDWERVDTQSKASWNSILPLQNENTLLVGNNGQILCIKENEVNLFQTEDGEAVTDAVEFNGEVIGVSVTGLTHLSKQFDFKQCKKVGS</sequence>
<organism evidence="4 5">
    <name type="scientific">Fluctibacter corallii</name>
    <dbReference type="NCBI Taxonomy" id="2984329"/>
    <lineage>
        <taxon>Bacteria</taxon>
        <taxon>Pseudomonadati</taxon>
        <taxon>Pseudomonadota</taxon>
        <taxon>Gammaproteobacteria</taxon>
        <taxon>Alteromonadales</taxon>
        <taxon>Alteromonadaceae</taxon>
        <taxon>Fluctibacter</taxon>
    </lineage>
</organism>
<accession>A0ABT3A722</accession>
<gene>
    <name evidence="4" type="ORF">OE749_05525</name>
</gene>
<dbReference type="PANTHER" id="PTHR47199:SF2">
    <property type="entry name" value="PHOTOSYSTEM II STABILITY_ASSEMBLY FACTOR HCF136, CHLOROPLASTIC"/>
    <property type="match status" value="1"/>
</dbReference>
<dbReference type="InterPro" id="IPR015943">
    <property type="entry name" value="WD40/YVTN_repeat-like_dom_sf"/>
</dbReference>
<evidence type="ECO:0000256" key="1">
    <source>
        <dbReference type="ARBA" id="ARBA00022531"/>
    </source>
</evidence>
<reference evidence="4 5" key="1">
    <citation type="submission" date="2022-10" db="EMBL/GenBank/DDBJ databases">
        <title>Aestuariibacter sp. AA17 isolated from Montipora capitata coral fragment.</title>
        <authorList>
            <person name="Emsley S.A."/>
            <person name="Pfannmuller K.M."/>
            <person name="Loughran R.M."/>
            <person name="Shlafstein M."/>
            <person name="Papke E."/>
            <person name="Saw J.H."/>
            <person name="Ushijima B."/>
            <person name="Videau P."/>
        </authorList>
    </citation>
    <scope>NUCLEOTIDE SEQUENCE [LARGE SCALE GENOMIC DNA]</scope>
    <source>
        <strain evidence="4 5">AA17</strain>
    </source>
</reference>
<feature type="domain" description="Photosynthesis system II assembly factor Ycf48/Hcf136-like" evidence="3">
    <location>
        <begin position="97"/>
        <end position="217"/>
    </location>
</feature>